<sequence>MFSFESTGMILLFFAAELVITASQVRYRILFRNGQTWRNCSGLNGPIPSGIALLEKMADMRISDLHGNGAEAPFPPLTNMKNLKTLILRSCNIIGPLPDFVGELPKLTTLNLSFNKLIGEIPSSFNGLRKADYIYLTGNQLNGTVPNWITMDGESV</sequence>
<keyword evidence="5" id="KW-0677">Repeat</keyword>
<evidence type="ECO:0000313" key="12">
    <source>
        <dbReference type="Proteomes" id="UP000006729"/>
    </source>
</evidence>
<dbReference type="AlphaFoldDB" id="B9NGY9"/>
<feature type="signal peptide" evidence="10">
    <location>
        <begin position="1"/>
        <end position="23"/>
    </location>
</feature>
<evidence type="ECO:0000256" key="5">
    <source>
        <dbReference type="ARBA" id="ARBA00022737"/>
    </source>
</evidence>
<name>B9NGY9_POPTR</name>
<gene>
    <name evidence="11" type="ORF">POPTR_003G025900</name>
</gene>
<keyword evidence="2" id="KW-0433">Leucine-rich repeat</keyword>
<dbReference type="EMBL" id="CM009292">
    <property type="protein sequence ID" value="PNT43282.1"/>
    <property type="molecule type" value="Genomic_DNA"/>
</dbReference>
<reference evidence="11 12" key="1">
    <citation type="journal article" date="2006" name="Science">
        <title>The genome of black cottonwood, Populus trichocarpa (Torr. &amp; Gray).</title>
        <authorList>
            <person name="Tuskan G.A."/>
            <person name="Difazio S."/>
            <person name="Jansson S."/>
            <person name="Bohlmann J."/>
            <person name="Grigoriev I."/>
            <person name="Hellsten U."/>
            <person name="Putnam N."/>
            <person name="Ralph S."/>
            <person name="Rombauts S."/>
            <person name="Salamov A."/>
            <person name="Schein J."/>
            <person name="Sterck L."/>
            <person name="Aerts A."/>
            <person name="Bhalerao R.R."/>
            <person name="Bhalerao R.P."/>
            <person name="Blaudez D."/>
            <person name="Boerjan W."/>
            <person name="Brun A."/>
            <person name="Brunner A."/>
            <person name="Busov V."/>
            <person name="Campbell M."/>
            <person name="Carlson J."/>
            <person name="Chalot M."/>
            <person name="Chapman J."/>
            <person name="Chen G.L."/>
            <person name="Cooper D."/>
            <person name="Coutinho P.M."/>
            <person name="Couturier J."/>
            <person name="Covert S."/>
            <person name="Cronk Q."/>
            <person name="Cunningham R."/>
            <person name="Davis J."/>
            <person name="Degroeve S."/>
            <person name="Dejardin A."/>
            <person name="Depamphilis C."/>
            <person name="Detter J."/>
            <person name="Dirks B."/>
            <person name="Dubchak I."/>
            <person name="Duplessis S."/>
            <person name="Ehlting J."/>
            <person name="Ellis B."/>
            <person name="Gendler K."/>
            <person name="Goodstein D."/>
            <person name="Gribskov M."/>
            <person name="Grimwood J."/>
            <person name="Groover A."/>
            <person name="Gunter L."/>
            <person name="Hamberger B."/>
            <person name="Heinze B."/>
            <person name="Helariutta Y."/>
            <person name="Henrissat B."/>
            <person name="Holligan D."/>
            <person name="Holt R."/>
            <person name="Huang W."/>
            <person name="Islam-Faridi N."/>
            <person name="Jones S."/>
            <person name="Jones-Rhoades M."/>
            <person name="Jorgensen R."/>
            <person name="Joshi C."/>
            <person name="Kangasjarvi J."/>
            <person name="Karlsson J."/>
            <person name="Kelleher C."/>
            <person name="Kirkpatrick R."/>
            <person name="Kirst M."/>
            <person name="Kohler A."/>
            <person name="Kalluri U."/>
            <person name="Larimer F."/>
            <person name="Leebens-Mack J."/>
            <person name="Leple J.C."/>
            <person name="Locascio P."/>
            <person name="Lou Y."/>
            <person name="Lucas S."/>
            <person name="Martin F."/>
            <person name="Montanini B."/>
            <person name="Napoli C."/>
            <person name="Nelson D.R."/>
            <person name="Nelson C."/>
            <person name="Nieminen K."/>
            <person name="Nilsson O."/>
            <person name="Pereda V."/>
            <person name="Peter G."/>
            <person name="Philippe R."/>
            <person name="Pilate G."/>
            <person name="Poliakov A."/>
            <person name="Razumovskaya J."/>
            <person name="Richardson P."/>
            <person name="Rinaldi C."/>
            <person name="Ritland K."/>
            <person name="Rouze P."/>
            <person name="Ryaboy D."/>
            <person name="Schmutz J."/>
            <person name="Schrader J."/>
            <person name="Segerman B."/>
            <person name="Shin H."/>
            <person name="Siddiqui A."/>
            <person name="Sterky F."/>
            <person name="Terry A."/>
            <person name="Tsai C.J."/>
            <person name="Uberbacher E."/>
            <person name="Unneberg P."/>
            <person name="Vahala J."/>
            <person name="Wall K."/>
            <person name="Wessler S."/>
            <person name="Yang G."/>
            <person name="Yin T."/>
            <person name="Douglas C."/>
            <person name="Marra M."/>
            <person name="Sandberg G."/>
            <person name="Van de Peer Y."/>
            <person name="Rokhsar D."/>
        </authorList>
    </citation>
    <scope>NUCLEOTIDE SEQUENCE [LARGE SCALE GENOMIC DNA]</scope>
    <source>
        <strain evidence="12">cv. Nisqually</strain>
    </source>
</reference>
<keyword evidence="3" id="KW-0812">Transmembrane</keyword>
<accession>B9NGY9</accession>
<evidence type="ECO:0008006" key="13">
    <source>
        <dbReference type="Google" id="ProtNLM"/>
    </source>
</evidence>
<evidence type="ECO:0000256" key="2">
    <source>
        <dbReference type="ARBA" id="ARBA00022614"/>
    </source>
</evidence>
<protein>
    <recommendedName>
        <fullName evidence="13">Leucine-rich repeat-containing N-terminal plant-type domain-containing protein</fullName>
    </recommendedName>
</protein>
<evidence type="ECO:0000256" key="3">
    <source>
        <dbReference type="ARBA" id="ARBA00022692"/>
    </source>
</evidence>
<dbReference type="Gene3D" id="3.80.10.10">
    <property type="entry name" value="Ribonuclease Inhibitor"/>
    <property type="match status" value="1"/>
</dbReference>
<dbReference type="GO" id="GO:0016020">
    <property type="term" value="C:membrane"/>
    <property type="evidence" value="ECO:0007669"/>
    <property type="project" value="UniProtKB-SubCell"/>
</dbReference>
<dbReference type="InterPro" id="IPR032675">
    <property type="entry name" value="LRR_dom_sf"/>
</dbReference>
<dbReference type="Proteomes" id="UP000006729">
    <property type="component" value="Chromosome 3"/>
</dbReference>
<evidence type="ECO:0000313" key="11">
    <source>
        <dbReference type="EMBL" id="PNT43282.1"/>
    </source>
</evidence>
<dbReference type="InterPro" id="IPR001611">
    <property type="entry name" value="Leu-rich_rpt"/>
</dbReference>
<evidence type="ECO:0000256" key="6">
    <source>
        <dbReference type="ARBA" id="ARBA00022989"/>
    </source>
</evidence>
<comment type="subcellular location">
    <subcellularLocation>
        <location evidence="1">Membrane</location>
        <topology evidence="1">Single-pass membrane protein</topology>
    </subcellularLocation>
</comment>
<keyword evidence="9" id="KW-0325">Glycoprotein</keyword>
<feature type="chain" id="PRO_5030166630" description="Leucine-rich repeat-containing N-terminal plant-type domain-containing protein" evidence="10">
    <location>
        <begin position="24"/>
        <end position="156"/>
    </location>
</feature>
<keyword evidence="7" id="KW-0472">Membrane</keyword>
<dbReference type="SUPFAM" id="SSF52058">
    <property type="entry name" value="L domain-like"/>
    <property type="match status" value="1"/>
</dbReference>
<dbReference type="InParanoid" id="B9NGY9"/>
<dbReference type="PANTHER" id="PTHR47986">
    <property type="entry name" value="OSJNBA0070M12.3 PROTEIN"/>
    <property type="match status" value="1"/>
</dbReference>
<evidence type="ECO:0000256" key="4">
    <source>
        <dbReference type="ARBA" id="ARBA00022729"/>
    </source>
</evidence>
<organism evidence="11 12">
    <name type="scientific">Populus trichocarpa</name>
    <name type="common">Western balsam poplar</name>
    <name type="synonym">Populus balsamifera subsp. trichocarpa</name>
    <dbReference type="NCBI Taxonomy" id="3694"/>
    <lineage>
        <taxon>Eukaryota</taxon>
        <taxon>Viridiplantae</taxon>
        <taxon>Streptophyta</taxon>
        <taxon>Embryophyta</taxon>
        <taxon>Tracheophyta</taxon>
        <taxon>Spermatophyta</taxon>
        <taxon>Magnoliopsida</taxon>
        <taxon>eudicotyledons</taxon>
        <taxon>Gunneridae</taxon>
        <taxon>Pentapetalae</taxon>
        <taxon>rosids</taxon>
        <taxon>fabids</taxon>
        <taxon>Malpighiales</taxon>
        <taxon>Salicaceae</taxon>
        <taxon>Saliceae</taxon>
        <taxon>Populus</taxon>
    </lineage>
</organism>
<keyword evidence="12" id="KW-1185">Reference proteome</keyword>
<keyword evidence="8" id="KW-0675">Receptor</keyword>
<dbReference type="PANTHER" id="PTHR47986:SF1">
    <property type="entry name" value="OS04G0685900 PROTEIN"/>
    <property type="match status" value="1"/>
</dbReference>
<keyword evidence="4 10" id="KW-0732">Signal</keyword>
<evidence type="ECO:0000256" key="8">
    <source>
        <dbReference type="ARBA" id="ARBA00023170"/>
    </source>
</evidence>
<dbReference type="InterPro" id="IPR052422">
    <property type="entry name" value="Auxin_Ser/Thr_Kinase"/>
</dbReference>
<keyword evidence="6" id="KW-1133">Transmembrane helix</keyword>
<evidence type="ECO:0000256" key="10">
    <source>
        <dbReference type="SAM" id="SignalP"/>
    </source>
</evidence>
<evidence type="ECO:0000256" key="7">
    <source>
        <dbReference type="ARBA" id="ARBA00023136"/>
    </source>
</evidence>
<proteinExistence type="predicted"/>
<evidence type="ECO:0000256" key="1">
    <source>
        <dbReference type="ARBA" id="ARBA00004167"/>
    </source>
</evidence>
<dbReference type="STRING" id="3694.B9NGY9"/>
<dbReference type="Pfam" id="PF13855">
    <property type="entry name" value="LRR_8"/>
    <property type="match status" value="1"/>
</dbReference>
<evidence type="ECO:0000256" key="9">
    <source>
        <dbReference type="ARBA" id="ARBA00023180"/>
    </source>
</evidence>